<name>A0AAV7VN14_PLEWA</name>
<dbReference type="EMBL" id="JANPWB010000003">
    <property type="protein sequence ID" value="KAJ1202747.1"/>
    <property type="molecule type" value="Genomic_DNA"/>
</dbReference>
<protein>
    <recommendedName>
        <fullName evidence="1">MOSC domain-containing protein</fullName>
    </recommendedName>
</protein>
<keyword evidence="3" id="KW-1185">Reference proteome</keyword>
<reference evidence="2" key="1">
    <citation type="journal article" date="2022" name="bioRxiv">
        <title>Sequencing and chromosome-scale assembly of the giantPleurodeles waltlgenome.</title>
        <authorList>
            <person name="Brown T."/>
            <person name="Elewa A."/>
            <person name="Iarovenko S."/>
            <person name="Subramanian E."/>
            <person name="Araus A.J."/>
            <person name="Petzold A."/>
            <person name="Susuki M."/>
            <person name="Suzuki K.-i.T."/>
            <person name="Hayashi T."/>
            <person name="Toyoda A."/>
            <person name="Oliveira C."/>
            <person name="Osipova E."/>
            <person name="Leigh N.D."/>
            <person name="Simon A."/>
            <person name="Yun M.H."/>
        </authorList>
    </citation>
    <scope>NUCLEOTIDE SEQUENCE</scope>
    <source>
        <strain evidence="2">20211129_DDA</strain>
        <tissue evidence="2">Liver</tissue>
    </source>
</reference>
<dbReference type="PROSITE" id="PS51340">
    <property type="entry name" value="MOSC"/>
    <property type="match status" value="1"/>
</dbReference>
<proteinExistence type="predicted"/>
<feature type="domain" description="MOSC" evidence="1">
    <location>
        <begin position="1"/>
        <end position="106"/>
    </location>
</feature>
<accession>A0AAV7VN14</accession>
<dbReference type="Proteomes" id="UP001066276">
    <property type="component" value="Chromosome 2_1"/>
</dbReference>
<dbReference type="GO" id="GO:0003824">
    <property type="term" value="F:catalytic activity"/>
    <property type="evidence" value="ECO:0007669"/>
    <property type="project" value="InterPro"/>
</dbReference>
<evidence type="ECO:0000313" key="2">
    <source>
        <dbReference type="EMBL" id="KAJ1202747.1"/>
    </source>
</evidence>
<organism evidence="2 3">
    <name type="scientific">Pleurodeles waltl</name>
    <name type="common">Iberian ribbed newt</name>
    <dbReference type="NCBI Taxonomy" id="8319"/>
    <lineage>
        <taxon>Eukaryota</taxon>
        <taxon>Metazoa</taxon>
        <taxon>Chordata</taxon>
        <taxon>Craniata</taxon>
        <taxon>Vertebrata</taxon>
        <taxon>Euteleostomi</taxon>
        <taxon>Amphibia</taxon>
        <taxon>Batrachia</taxon>
        <taxon>Caudata</taxon>
        <taxon>Salamandroidea</taxon>
        <taxon>Salamandridae</taxon>
        <taxon>Pleurodelinae</taxon>
        <taxon>Pleurodeles</taxon>
    </lineage>
</organism>
<evidence type="ECO:0000313" key="3">
    <source>
        <dbReference type="Proteomes" id="UP001066276"/>
    </source>
</evidence>
<dbReference type="GO" id="GO:0030170">
    <property type="term" value="F:pyridoxal phosphate binding"/>
    <property type="evidence" value="ECO:0007669"/>
    <property type="project" value="InterPro"/>
</dbReference>
<dbReference type="InterPro" id="IPR005302">
    <property type="entry name" value="MoCF_Sase_C"/>
</dbReference>
<dbReference type="Pfam" id="PF03473">
    <property type="entry name" value="MOSC"/>
    <property type="match status" value="1"/>
</dbReference>
<sequence length="125" mass="13982">MEDQFPLKALVPLFRANLVISSSRPFEEEGWSDISIGALHFQVLSKHTRRQIMCTAQQTGEQNSTFLQVLDSCKDVKDSFGMYLQNQAIDSPQSAVLSVGSKVIPAKKMDNKIQYASINHLNKPV</sequence>
<gene>
    <name evidence="2" type="ORF">NDU88_006544</name>
</gene>
<dbReference type="AlphaFoldDB" id="A0AAV7VN14"/>
<dbReference type="GO" id="GO:0030151">
    <property type="term" value="F:molybdenum ion binding"/>
    <property type="evidence" value="ECO:0007669"/>
    <property type="project" value="InterPro"/>
</dbReference>
<evidence type="ECO:0000259" key="1">
    <source>
        <dbReference type="PROSITE" id="PS51340"/>
    </source>
</evidence>
<comment type="caution">
    <text evidence="2">The sequence shown here is derived from an EMBL/GenBank/DDBJ whole genome shotgun (WGS) entry which is preliminary data.</text>
</comment>